<organism evidence="3 4">
    <name type="scientific">Alistipes communis</name>
    <dbReference type="NCBI Taxonomy" id="2585118"/>
    <lineage>
        <taxon>Bacteria</taxon>
        <taxon>Pseudomonadati</taxon>
        <taxon>Bacteroidota</taxon>
        <taxon>Bacteroidia</taxon>
        <taxon>Bacteroidales</taxon>
        <taxon>Rikenellaceae</taxon>
        <taxon>Alistipes</taxon>
    </lineage>
</organism>
<dbReference type="Pfam" id="PF13173">
    <property type="entry name" value="AAA_14"/>
    <property type="match status" value="1"/>
</dbReference>
<dbReference type="InterPro" id="IPR025420">
    <property type="entry name" value="DUF4143"/>
</dbReference>
<accession>A0A4Y1WQD6</accession>
<dbReference type="PANTHER" id="PTHR33295:SF7">
    <property type="entry name" value="ATPASE"/>
    <property type="match status" value="1"/>
</dbReference>
<feature type="domain" description="AAA" evidence="1">
    <location>
        <begin position="25"/>
        <end position="158"/>
    </location>
</feature>
<sequence>MPEKIFKRKIYERMLRWKQESDGHTALLIKGARRIGKSTIAEEFARKEYESYIIIDFSIADDAVKELFSHISDLNYFFLRIQSLFNVSLHERKSVIVFDEVQLCPPARQAIKHLVKDHRYDYIETGSLLSIKKNVKGIVIPSEETRIAMYPLDYEEFLWAIDKLQTYELLRYSYQNFKSLGDAVNRDLMRNFRLYMLIGGMPQAINAYLDSNDFSAIDAVKRNILELYIDDFRKIDPTGRASRLFTSIPAELSRNTTRYKVGSVIENATAARLSELLMDMADSMTVNFAYHANDPSVGFSLHADYDYFKMFLADTGLFVTLAFMDRDYTENVIYRKLLSDKLSTDLGYVYENAIAQMLKSAGNELFYYTFKEETVKDEEENKTVRSYEIDFLLSRKDKICPIEVKSSGYNSHKSLDKFQQKFSARILHRYLLYTKDLKKDKDIFCLPVYMTELL</sequence>
<name>A0A4Y1WQD6_9BACT</name>
<dbReference type="PANTHER" id="PTHR33295">
    <property type="entry name" value="ATPASE"/>
    <property type="match status" value="1"/>
</dbReference>
<reference evidence="4" key="1">
    <citation type="submission" date="2019-06" db="EMBL/GenBank/DDBJ databases">
        <title>Alistipes onderdonkii subsp. vulgaris subsp. nov., Alistipes dispar sp. nov. and Alistipes communis sp. nov., isolated from human faeces, and creation of Alistipes onderdonkii subsp. onderdonkii subsp. nov.</title>
        <authorList>
            <person name="Sakamoto M."/>
            <person name="Ikeyama N."/>
            <person name="Ogata Y."/>
            <person name="Suda W."/>
            <person name="Iino T."/>
            <person name="Hattori M."/>
            <person name="Ohkuma M."/>
        </authorList>
    </citation>
    <scope>NUCLEOTIDE SEQUENCE [LARGE SCALE GENOMIC DNA]</scope>
    <source>
        <strain evidence="4">5CBH24</strain>
    </source>
</reference>
<dbReference type="Proteomes" id="UP000318946">
    <property type="component" value="Chromosome"/>
</dbReference>
<dbReference type="SUPFAM" id="SSF52540">
    <property type="entry name" value="P-loop containing nucleoside triphosphate hydrolases"/>
    <property type="match status" value="1"/>
</dbReference>
<dbReference type="InterPro" id="IPR041682">
    <property type="entry name" value="AAA_14"/>
</dbReference>
<evidence type="ECO:0000259" key="1">
    <source>
        <dbReference type="Pfam" id="PF13173"/>
    </source>
</evidence>
<evidence type="ECO:0000259" key="2">
    <source>
        <dbReference type="Pfam" id="PF13635"/>
    </source>
</evidence>
<dbReference type="AlphaFoldDB" id="A0A4Y1WQD6"/>
<dbReference type="InterPro" id="IPR027417">
    <property type="entry name" value="P-loop_NTPase"/>
</dbReference>
<gene>
    <name evidence="3" type="ORF">A5CBH24_00470</name>
</gene>
<keyword evidence="4" id="KW-1185">Reference proteome</keyword>
<dbReference type="Pfam" id="PF13635">
    <property type="entry name" value="DUF4143"/>
    <property type="match status" value="1"/>
</dbReference>
<dbReference type="KEGG" id="acou:A5CBH24_00470"/>
<dbReference type="OrthoDB" id="9801840at2"/>
<proteinExistence type="predicted"/>
<dbReference type="RefSeq" id="WP_141411791.1">
    <property type="nucleotide sequence ID" value="NZ_AP019735.1"/>
</dbReference>
<protein>
    <submittedName>
        <fullName evidence="3">ATPase</fullName>
    </submittedName>
</protein>
<dbReference type="Gene3D" id="3.40.50.300">
    <property type="entry name" value="P-loop containing nucleotide triphosphate hydrolases"/>
    <property type="match status" value="1"/>
</dbReference>
<evidence type="ECO:0000313" key="3">
    <source>
        <dbReference type="EMBL" id="BBL02734.1"/>
    </source>
</evidence>
<evidence type="ECO:0000313" key="4">
    <source>
        <dbReference type="Proteomes" id="UP000318946"/>
    </source>
</evidence>
<feature type="domain" description="DUF4143" evidence="2">
    <location>
        <begin position="232"/>
        <end position="407"/>
    </location>
</feature>
<dbReference type="EMBL" id="AP019735">
    <property type="protein sequence ID" value="BBL02734.1"/>
    <property type="molecule type" value="Genomic_DNA"/>
</dbReference>
<dbReference type="GeneID" id="78340768"/>